<organism evidence="4 5">
    <name type="scientific">Xenopus laevis</name>
    <name type="common">African clawed frog</name>
    <dbReference type="NCBI Taxonomy" id="8355"/>
    <lineage>
        <taxon>Eukaryota</taxon>
        <taxon>Metazoa</taxon>
        <taxon>Chordata</taxon>
        <taxon>Craniata</taxon>
        <taxon>Vertebrata</taxon>
        <taxon>Euteleostomi</taxon>
        <taxon>Amphibia</taxon>
        <taxon>Batrachia</taxon>
        <taxon>Anura</taxon>
        <taxon>Pipoidea</taxon>
        <taxon>Pipidae</taxon>
        <taxon>Xenopodinae</taxon>
        <taxon>Xenopus</taxon>
        <taxon>Xenopus</taxon>
    </lineage>
</organism>
<dbReference type="SUPFAM" id="SSF48726">
    <property type="entry name" value="Immunoglobulin"/>
    <property type="match status" value="1"/>
</dbReference>
<dbReference type="Proteomes" id="UP000186698">
    <property type="component" value="Chromosome 3L"/>
</dbReference>
<keyword evidence="2" id="KW-1133">Transmembrane helix</keyword>
<keyword evidence="3" id="KW-0732">Signal</keyword>
<protein>
    <submittedName>
        <fullName evidence="5">NFAT activation molecule 1</fullName>
    </submittedName>
</protein>
<reference evidence="5" key="1">
    <citation type="submission" date="2025-08" db="UniProtKB">
        <authorList>
            <consortium name="RefSeq"/>
        </authorList>
    </citation>
    <scope>IDENTIFICATION</scope>
    <source>
        <strain evidence="5">J_2021</strain>
        <tissue evidence="5">Erythrocytes</tissue>
    </source>
</reference>
<dbReference type="GeneID" id="108711797"/>
<keyword evidence="2" id="KW-0812">Transmembrane</keyword>
<feature type="signal peptide" evidence="3">
    <location>
        <begin position="1"/>
        <end position="19"/>
    </location>
</feature>
<dbReference type="AlphaFoldDB" id="A0A8J1MNL3"/>
<dbReference type="GO" id="GO:0050853">
    <property type="term" value="P:B cell receptor signaling pathway"/>
    <property type="evidence" value="ECO:0007669"/>
    <property type="project" value="TreeGrafter"/>
</dbReference>
<dbReference type="InterPro" id="IPR036179">
    <property type="entry name" value="Ig-like_dom_sf"/>
</dbReference>
<dbReference type="RefSeq" id="XP_041443327.1">
    <property type="nucleotide sequence ID" value="XM_041587393.1"/>
</dbReference>
<feature type="chain" id="PRO_5035324257" evidence="3">
    <location>
        <begin position="20"/>
        <end position="276"/>
    </location>
</feature>
<evidence type="ECO:0000313" key="4">
    <source>
        <dbReference type="Proteomes" id="UP000186698"/>
    </source>
</evidence>
<evidence type="ECO:0000256" key="3">
    <source>
        <dbReference type="SAM" id="SignalP"/>
    </source>
</evidence>
<feature type="transmembrane region" description="Helical" evidence="2">
    <location>
        <begin position="141"/>
        <end position="165"/>
    </location>
</feature>
<proteinExistence type="predicted"/>
<evidence type="ECO:0000256" key="1">
    <source>
        <dbReference type="SAM" id="MobiDB-lite"/>
    </source>
</evidence>
<dbReference type="GO" id="GO:0050861">
    <property type="term" value="P:positive regulation of B cell receptor signaling pathway"/>
    <property type="evidence" value="ECO:0007669"/>
    <property type="project" value="InterPro"/>
</dbReference>
<dbReference type="CTD" id="108711797"/>
<dbReference type="PANTHER" id="PTHR35680:SF1">
    <property type="entry name" value="NFAT ACTIVATION MOLECULE 1"/>
    <property type="match status" value="1"/>
</dbReference>
<dbReference type="PANTHER" id="PTHR35680">
    <property type="entry name" value="NFAT ACTIVATION MOLECULE 1"/>
    <property type="match status" value="1"/>
</dbReference>
<dbReference type="OrthoDB" id="9898104at2759"/>
<keyword evidence="4" id="KW-1185">Reference proteome</keyword>
<name>A0A8J1MNL3_XENLA</name>
<dbReference type="InterPro" id="IPR033549">
    <property type="entry name" value="NFAM1"/>
</dbReference>
<gene>
    <name evidence="5" type="primary">XB5720005.L</name>
</gene>
<accession>A0A8J1MNL3</accession>
<dbReference type="GO" id="GO:0004888">
    <property type="term" value="F:transmembrane signaling receptor activity"/>
    <property type="evidence" value="ECO:0007669"/>
    <property type="project" value="InterPro"/>
</dbReference>
<dbReference type="GO" id="GO:0001819">
    <property type="term" value="P:positive regulation of cytokine production"/>
    <property type="evidence" value="ECO:0007669"/>
    <property type="project" value="InterPro"/>
</dbReference>
<feature type="compositionally biased region" description="Basic residues" evidence="1">
    <location>
        <begin position="251"/>
        <end position="263"/>
    </location>
</feature>
<feature type="region of interest" description="Disordered" evidence="1">
    <location>
        <begin position="174"/>
        <end position="276"/>
    </location>
</feature>
<evidence type="ECO:0000256" key="2">
    <source>
        <dbReference type="SAM" id="Phobius"/>
    </source>
</evidence>
<dbReference type="KEGG" id="xla:108711797"/>
<sequence>MAAVLYVQGALLWLHLTQACELLQVSQEPQVMVTLAGKSVHIKCDIIYRNIARGTTISWAVEHVDPVGTTTNQIEQSEDIIDINGTRIIHHSVRPNGQSAMYYCSVTCGSYKTSSTGTYIHVRDYGYVTPTHPSTHLQSSLIALLVLLLLLSATGTALLLLPFIWKKRIDSTSMSHISSVPGDTKSTSPQKDKEASSSLYESLKPCPDSELYHTLETAPPLPKGKATHQSPKAKAAPQVKPTGAQELARGGSKKPPVKPKPKRSHTEQDLYENVNH</sequence>
<keyword evidence="2" id="KW-0472">Membrane</keyword>
<evidence type="ECO:0000313" key="5">
    <source>
        <dbReference type="RefSeq" id="XP_041443327.1"/>
    </source>
</evidence>
<dbReference type="GO" id="GO:0045121">
    <property type="term" value="C:membrane raft"/>
    <property type="evidence" value="ECO:0007669"/>
    <property type="project" value="TreeGrafter"/>
</dbReference>
<dbReference type="GO" id="GO:0045577">
    <property type="term" value="P:regulation of B cell differentiation"/>
    <property type="evidence" value="ECO:0007669"/>
    <property type="project" value="InterPro"/>
</dbReference>